<evidence type="ECO:0000256" key="1">
    <source>
        <dbReference type="SAM" id="MobiDB-lite"/>
    </source>
</evidence>
<feature type="region of interest" description="Disordered" evidence="1">
    <location>
        <begin position="285"/>
        <end position="360"/>
    </location>
</feature>
<dbReference type="AlphaFoldDB" id="A0AAV8U529"/>
<gene>
    <name evidence="2" type="ORF">K2173_028396</name>
</gene>
<keyword evidence="3" id="KW-1185">Reference proteome</keyword>
<feature type="compositionally biased region" description="Polar residues" evidence="1">
    <location>
        <begin position="348"/>
        <end position="360"/>
    </location>
</feature>
<feature type="compositionally biased region" description="Basic and acidic residues" evidence="1">
    <location>
        <begin position="61"/>
        <end position="88"/>
    </location>
</feature>
<protein>
    <submittedName>
        <fullName evidence="2">Uncharacterized protein</fullName>
    </submittedName>
</protein>
<comment type="caution">
    <text evidence="2">The sequence shown here is derived from an EMBL/GenBank/DDBJ whole genome shotgun (WGS) entry which is preliminary data.</text>
</comment>
<feature type="compositionally biased region" description="Basic and acidic residues" evidence="1">
    <location>
        <begin position="743"/>
        <end position="762"/>
    </location>
</feature>
<reference evidence="2 3" key="1">
    <citation type="submission" date="2021-09" db="EMBL/GenBank/DDBJ databases">
        <title>Genomic insights and catalytic innovation underlie evolution of tropane alkaloids biosynthesis.</title>
        <authorList>
            <person name="Wang Y.-J."/>
            <person name="Tian T."/>
            <person name="Huang J.-P."/>
            <person name="Huang S.-X."/>
        </authorList>
    </citation>
    <scope>NUCLEOTIDE SEQUENCE [LARGE SCALE GENOMIC DNA]</scope>
    <source>
        <strain evidence="2">KIB-2018</strain>
        <tissue evidence="2">Leaf</tissue>
    </source>
</reference>
<dbReference type="Proteomes" id="UP001159364">
    <property type="component" value="Linkage Group LG02"/>
</dbReference>
<sequence>MCRKQSCMSCGDRSSVDELGIVCSASTMSTVSLELTKFINPELTWKTVAKRYRSTLRRTRKSVDRKSNVRSELSDEGPKKADATSVSDTEKHGVAILGRRFSEDIEHVPIKKRRFMTQSTSLTSKSPSPYFEVPEPNLNCNAHFRKADTPNVVKITTTVSDDSNFDNSEDFSGIEILASVACNDGVEEISPLEEATQEGVGSSSTSAMPFEDTAVFLTDKMEASSFLNNTDDNSGRSPTGNDERLLFDLNAVPCDNSNIDFQVDSSQSVCMSRCNKLQDFDACDNQQEPKETGQGHIDGLVSSDTRPDQHSSADLKGLPHCSYKSGTEEQKTEALSDENCRSPDKFVSSPSCIAQEPSTSDFVEVKTSRKLVEDPSDESHESNISQAGPVQMVGTENTLELQAGYDSQFEDGELRESDACIYWDENGEEGDVEQLDYGSDCEEKASSDLVSVKEIEVERGHSPGSGNGIGIPNFGTRNSQRDESVGTKSRPADVTTDKDCSARAIVLGPSSKELLSRIEEPDAIRMKEDAAPRSRANNFGNIHCRDTREPTLKKFLERDRFTANVRARSPGSRCYTNRTAQYWEMDRSYSPTYRNPYCSGPPRPRSVIESHGCMMASDYSEPEDAGYAGFDSRNYRHRGYERNVRKRSPVKRHYDYAIDTRTLPVGESLARSKFRRYQQGVGRGLREEYNRRISESPEYPNHTHRLARRERSISPLGRGRTRYGLRNSPSRSRCRSPATYGFRSERNEGSRRLSRSPDFRPDARVDRMRLPFQKPFGVTYEDGYVSPTRNHITSQHSSRWFDERNSALRSHRERKSPIRIFRQSQRYNSGRHINRMGSNDQFRLMRRSRKFPEMGLVGREREYEGSDEDRKKRSNRYEMVHRVRRYDADGVQRYNTENSLVGNDSHDYDNCNRVTDRTRDALRGGSED</sequence>
<feature type="compositionally biased region" description="Basic and acidic residues" evidence="1">
    <location>
        <begin position="326"/>
        <end position="344"/>
    </location>
</feature>
<dbReference type="PANTHER" id="PTHR34536:SF6">
    <property type="entry name" value="DENTIN SIALOPHOSPHOPROTEIN-LIKE PROTEIN"/>
    <property type="match status" value="1"/>
</dbReference>
<dbReference type="EMBL" id="JAIWQS010000002">
    <property type="protein sequence ID" value="KAJ8773219.1"/>
    <property type="molecule type" value="Genomic_DNA"/>
</dbReference>
<feature type="region of interest" description="Disordered" evidence="1">
    <location>
        <begin position="56"/>
        <end position="88"/>
    </location>
</feature>
<accession>A0AAV8U529</accession>
<feature type="region of interest" description="Disordered" evidence="1">
    <location>
        <begin position="692"/>
        <end position="762"/>
    </location>
</feature>
<organism evidence="2 3">
    <name type="scientific">Erythroxylum novogranatense</name>
    <dbReference type="NCBI Taxonomy" id="1862640"/>
    <lineage>
        <taxon>Eukaryota</taxon>
        <taxon>Viridiplantae</taxon>
        <taxon>Streptophyta</taxon>
        <taxon>Embryophyta</taxon>
        <taxon>Tracheophyta</taxon>
        <taxon>Spermatophyta</taxon>
        <taxon>Magnoliopsida</taxon>
        <taxon>eudicotyledons</taxon>
        <taxon>Gunneridae</taxon>
        <taxon>Pentapetalae</taxon>
        <taxon>rosids</taxon>
        <taxon>fabids</taxon>
        <taxon>Malpighiales</taxon>
        <taxon>Erythroxylaceae</taxon>
        <taxon>Erythroxylum</taxon>
    </lineage>
</organism>
<feature type="region of interest" description="Disordered" evidence="1">
    <location>
        <begin position="458"/>
        <end position="496"/>
    </location>
</feature>
<evidence type="ECO:0000313" key="3">
    <source>
        <dbReference type="Proteomes" id="UP001159364"/>
    </source>
</evidence>
<dbReference type="PANTHER" id="PTHR34536">
    <property type="entry name" value="DENTIN SIALOPHOSPHOPROTEIN-LIKE PROTEIN"/>
    <property type="match status" value="1"/>
</dbReference>
<proteinExistence type="predicted"/>
<evidence type="ECO:0000313" key="2">
    <source>
        <dbReference type="EMBL" id="KAJ8773219.1"/>
    </source>
</evidence>
<name>A0AAV8U529_9ROSI</name>
<feature type="compositionally biased region" description="Low complexity" evidence="1">
    <location>
        <begin position="726"/>
        <end position="737"/>
    </location>
</feature>